<dbReference type="GO" id="GO:0003700">
    <property type="term" value="F:DNA-binding transcription factor activity"/>
    <property type="evidence" value="ECO:0007669"/>
    <property type="project" value="InterPro"/>
</dbReference>
<dbReference type="OrthoDB" id="8479357at2"/>
<dbReference type="GO" id="GO:0003677">
    <property type="term" value="F:DNA binding"/>
    <property type="evidence" value="ECO:0007669"/>
    <property type="project" value="UniProtKB-KW"/>
</dbReference>
<reference evidence="7 8" key="1">
    <citation type="submission" date="2012-11" db="EMBL/GenBank/DDBJ databases">
        <title>Whole genome sequence of Acidisphaera rubrifaciens HS-AP3.</title>
        <authorList>
            <person name="Azuma Y."/>
            <person name="Higashiura N."/>
            <person name="Hirakawa H."/>
            <person name="Matsushita K."/>
        </authorList>
    </citation>
    <scope>NUCLEOTIDE SEQUENCE [LARGE SCALE GENOMIC DNA]</scope>
    <source>
        <strain evidence="7 8">HS-AP3</strain>
    </source>
</reference>
<evidence type="ECO:0000256" key="2">
    <source>
        <dbReference type="ARBA" id="ARBA00023015"/>
    </source>
</evidence>
<dbReference type="SUPFAM" id="SSF46785">
    <property type="entry name" value="Winged helix' DNA-binding domain"/>
    <property type="match status" value="1"/>
</dbReference>
<keyword evidence="2" id="KW-0805">Transcription regulation</keyword>
<evidence type="ECO:0000259" key="6">
    <source>
        <dbReference type="PROSITE" id="PS50931"/>
    </source>
</evidence>
<evidence type="ECO:0000313" key="8">
    <source>
        <dbReference type="Proteomes" id="UP000032680"/>
    </source>
</evidence>
<dbReference type="PROSITE" id="PS50931">
    <property type="entry name" value="HTH_LYSR"/>
    <property type="match status" value="1"/>
</dbReference>
<dbReference type="GO" id="GO:2000142">
    <property type="term" value="P:regulation of DNA-templated transcription initiation"/>
    <property type="evidence" value="ECO:0007669"/>
    <property type="project" value="TreeGrafter"/>
</dbReference>
<dbReference type="Proteomes" id="UP000032680">
    <property type="component" value="Unassembled WGS sequence"/>
</dbReference>
<dbReference type="PANTHER" id="PTHR30293">
    <property type="entry name" value="TRANSCRIPTIONAL REGULATORY PROTEIN NAC-RELATED"/>
    <property type="match status" value="1"/>
</dbReference>
<organism evidence="7 8">
    <name type="scientific">Acidisphaera rubrifaciens HS-AP3</name>
    <dbReference type="NCBI Taxonomy" id="1231350"/>
    <lineage>
        <taxon>Bacteria</taxon>
        <taxon>Pseudomonadati</taxon>
        <taxon>Pseudomonadota</taxon>
        <taxon>Alphaproteobacteria</taxon>
        <taxon>Acetobacterales</taxon>
        <taxon>Acetobacteraceae</taxon>
        <taxon>Acidisphaera</taxon>
    </lineage>
</organism>
<gene>
    <name evidence="7" type="ORF">Asru_0220_05</name>
</gene>
<dbReference type="InterPro" id="IPR005119">
    <property type="entry name" value="LysR_subst-bd"/>
</dbReference>
<evidence type="ECO:0000313" key="7">
    <source>
        <dbReference type="EMBL" id="GAN77029.1"/>
    </source>
</evidence>
<accession>A0A0D6P839</accession>
<dbReference type="Gene3D" id="1.10.10.10">
    <property type="entry name" value="Winged helix-like DNA-binding domain superfamily/Winged helix DNA-binding domain"/>
    <property type="match status" value="1"/>
</dbReference>
<keyword evidence="4" id="KW-0010">Activator</keyword>
<evidence type="ECO:0000256" key="4">
    <source>
        <dbReference type="ARBA" id="ARBA00023159"/>
    </source>
</evidence>
<evidence type="ECO:0000256" key="3">
    <source>
        <dbReference type="ARBA" id="ARBA00023125"/>
    </source>
</evidence>
<sequence length="309" mass="33101">MLDLRPLRHFINIVDLGSLSRAAEFAGIAQPALSHQVAALEAELGVRLLHRTPQGTTPTEAGRTLYRYARALLRQLDETRRAVRDADGVLSGQVSIGLSVTTAEILCVPLLAALRQAHPAIRPEITALPNRLVRELLVNGRLDIALLFDQPTVKGITAERLAAEEQYFIVAPAAARAAAMAPVPFAELGRHDLILPCRPHGIRVALETILLREGIGYTVAVEIDSPPSLLEAVGSGLGASVMPWAALHRHAASGRLSVHPFEGGLSREVMLCSSDASAPSDAADACRRLIQDVIRDLVAGGAWRGLRLL</sequence>
<name>A0A0D6P839_9PROT</name>
<comment type="similarity">
    <text evidence="1">Belongs to the LysR transcriptional regulatory family.</text>
</comment>
<dbReference type="Pfam" id="PF03466">
    <property type="entry name" value="LysR_substrate"/>
    <property type="match status" value="1"/>
</dbReference>
<comment type="caution">
    <text evidence="7">The sequence shown here is derived from an EMBL/GenBank/DDBJ whole genome shotgun (WGS) entry which is preliminary data.</text>
</comment>
<evidence type="ECO:0000256" key="1">
    <source>
        <dbReference type="ARBA" id="ARBA00009437"/>
    </source>
</evidence>
<proteinExistence type="inferred from homology"/>
<dbReference type="PRINTS" id="PR00039">
    <property type="entry name" value="HTHLYSR"/>
</dbReference>
<feature type="domain" description="HTH lysR-type" evidence="6">
    <location>
        <begin position="2"/>
        <end position="59"/>
    </location>
</feature>
<dbReference type="Gene3D" id="3.40.190.290">
    <property type="match status" value="1"/>
</dbReference>
<dbReference type="Pfam" id="PF00126">
    <property type="entry name" value="HTH_1"/>
    <property type="match status" value="1"/>
</dbReference>
<keyword evidence="5" id="KW-0804">Transcription</keyword>
<dbReference type="FunFam" id="1.10.10.10:FF:000001">
    <property type="entry name" value="LysR family transcriptional regulator"/>
    <property type="match status" value="1"/>
</dbReference>
<keyword evidence="8" id="KW-1185">Reference proteome</keyword>
<dbReference type="AlphaFoldDB" id="A0A0D6P839"/>
<dbReference type="SUPFAM" id="SSF53850">
    <property type="entry name" value="Periplasmic binding protein-like II"/>
    <property type="match status" value="1"/>
</dbReference>
<keyword evidence="3" id="KW-0238">DNA-binding</keyword>
<dbReference type="PANTHER" id="PTHR30293:SF0">
    <property type="entry name" value="NITROGEN ASSIMILATION REGULATORY PROTEIN NAC"/>
    <property type="match status" value="1"/>
</dbReference>
<dbReference type="InterPro" id="IPR036390">
    <property type="entry name" value="WH_DNA-bd_sf"/>
</dbReference>
<evidence type="ECO:0000256" key="5">
    <source>
        <dbReference type="ARBA" id="ARBA00023163"/>
    </source>
</evidence>
<dbReference type="InterPro" id="IPR036388">
    <property type="entry name" value="WH-like_DNA-bd_sf"/>
</dbReference>
<dbReference type="EMBL" id="BANB01000220">
    <property type="protein sequence ID" value="GAN77029.1"/>
    <property type="molecule type" value="Genomic_DNA"/>
</dbReference>
<dbReference type="InterPro" id="IPR000847">
    <property type="entry name" value="LysR_HTH_N"/>
</dbReference>
<protein>
    <submittedName>
        <fullName evidence="7">Transcriptional regulator LysR</fullName>
    </submittedName>
</protein>
<dbReference type="RefSeq" id="WP_048860989.1">
    <property type="nucleotide sequence ID" value="NZ_BANB01000220.1"/>
</dbReference>